<feature type="transmembrane region" description="Helical" evidence="1">
    <location>
        <begin position="129"/>
        <end position="149"/>
    </location>
</feature>
<accession>A0AAV5X359</accession>
<feature type="non-terminal residue" evidence="2">
    <location>
        <position position="1"/>
    </location>
</feature>
<gene>
    <name evidence="2" type="ORF">PFISCL1PPCAC_27666</name>
</gene>
<comment type="caution">
    <text evidence="2">The sequence shown here is derived from an EMBL/GenBank/DDBJ whole genome shotgun (WGS) entry which is preliminary data.</text>
</comment>
<proteinExistence type="predicted"/>
<keyword evidence="3" id="KW-1185">Reference proteome</keyword>
<dbReference type="EMBL" id="BTSY01000007">
    <property type="protein sequence ID" value="GMT36369.1"/>
    <property type="molecule type" value="Genomic_DNA"/>
</dbReference>
<feature type="transmembrane region" description="Helical" evidence="1">
    <location>
        <begin position="67"/>
        <end position="86"/>
    </location>
</feature>
<keyword evidence="1" id="KW-1133">Transmembrane helix</keyword>
<dbReference type="InterPro" id="IPR031720">
    <property type="entry name" value="DUF4728"/>
</dbReference>
<reference evidence="2" key="1">
    <citation type="submission" date="2023-10" db="EMBL/GenBank/DDBJ databases">
        <title>Genome assembly of Pristionchus species.</title>
        <authorList>
            <person name="Yoshida K."/>
            <person name="Sommer R.J."/>
        </authorList>
    </citation>
    <scope>NUCLEOTIDE SEQUENCE</scope>
    <source>
        <strain evidence="2">RS5133</strain>
    </source>
</reference>
<keyword evidence="1" id="KW-0472">Membrane</keyword>
<protein>
    <submittedName>
        <fullName evidence="2">Uncharacterized protein</fullName>
    </submittedName>
</protein>
<name>A0AAV5X359_9BILA</name>
<feature type="transmembrane region" description="Helical" evidence="1">
    <location>
        <begin position="26"/>
        <end position="47"/>
    </location>
</feature>
<keyword evidence="1" id="KW-0812">Transmembrane</keyword>
<evidence type="ECO:0000256" key="1">
    <source>
        <dbReference type="SAM" id="Phobius"/>
    </source>
</evidence>
<dbReference type="AlphaFoldDB" id="A0AAV5X359"/>
<evidence type="ECO:0000313" key="2">
    <source>
        <dbReference type="EMBL" id="GMT36369.1"/>
    </source>
</evidence>
<dbReference type="Proteomes" id="UP001432322">
    <property type="component" value="Unassembled WGS sequence"/>
</dbReference>
<evidence type="ECO:0000313" key="3">
    <source>
        <dbReference type="Proteomes" id="UP001432322"/>
    </source>
</evidence>
<sequence length="160" mass="18281">SSFSRFGTFSMGLFEPKFIFVKVTRGATFCSVVQIVASFVIACFPLHELLFKLKISEWEVGDAFLPSNLTLLVAISLAVSAILILIGNSKKRYGFFIPALTVQVVNFVLTIGTFFWIVTEEQRMKNHVDFFTCLCVALVLEYIFSVYYFKSFEYLKIFRS</sequence>
<organism evidence="2 3">
    <name type="scientific">Pristionchus fissidentatus</name>
    <dbReference type="NCBI Taxonomy" id="1538716"/>
    <lineage>
        <taxon>Eukaryota</taxon>
        <taxon>Metazoa</taxon>
        <taxon>Ecdysozoa</taxon>
        <taxon>Nematoda</taxon>
        <taxon>Chromadorea</taxon>
        <taxon>Rhabditida</taxon>
        <taxon>Rhabditina</taxon>
        <taxon>Diplogasteromorpha</taxon>
        <taxon>Diplogasteroidea</taxon>
        <taxon>Neodiplogasteridae</taxon>
        <taxon>Pristionchus</taxon>
    </lineage>
</organism>
<feature type="transmembrane region" description="Helical" evidence="1">
    <location>
        <begin position="93"/>
        <end position="117"/>
    </location>
</feature>
<dbReference type="Pfam" id="PF15860">
    <property type="entry name" value="DUF4728"/>
    <property type="match status" value="1"/>
</dbReference>